<evidence type="ECO:0008006" key="4">
    <source>
        <dbReference type="Google" id="ProtNLM"/>
    </source>
</evidence>
<sequence>MFSHSNNDGSYLFKSKCLSIKKGLTLIELVVYIAILLIFLSVFDMCYKGVKKLDEDKYKEEVKNEIHNLITYSTCACKNNKQDGRIIFDKDRVILKIGEDKKKEIDLRKGYTVSFNASSINNLMVINNNGKIYTAGTILINVPDKSRITMSTSVDSLYVRVKE</sequence>
<proteinExistence type="predicted"/>
<keyword evidence="1" id="KW-1133">Transmembrane helix</keyword>
<organism evidence="2 3">
    <name type="scientific">Clostridium manihotivorum</name>
    <dbReference type="NCBI Taxonomy" id="2320868"/>
    <lineage>
        <taxon>Bacteria</taxon>
        <taxon>Bacillati</taxon>
        <taxon>Bacillota</taxon>
        <taxon>Clostridia</taxon>
        <taxon>Eubacteriales</taxon>
        <taxon>Clostridiaceae</taxon>
        <taxon>Clostridium</taxon>
    </lineage>
</organism>
<keyword evidence="3" id="KW-1185">Reference proteome</keyword>
<dbReference type="KEGG" id="cmah:C1I91_10500"/>
<name>A0A3R5U8R5_9CLOT</name>
<protein>
    <recommendedName>
        <fullName evidence="4">Prepilin-type N-terminal cleavage/methylation domain-containing protein</fullName>
    </recommendedName>
</protein>
<dbReference type="AlphaFoldDB" id="A0A3R5U8R5"/>
<keyword evidence="1" id="KW-0472">Membrane</keyword>
<reference evidence="2 3" key="1">
    <citation type="submission" date="2018-01" db="EMBL/GenBank/DDBJ databases">
        <title>Genome Sequencing and Assembly of Anaerobacter polyendosporus strain CT4.</title>
        <authorList>
            <person name="Tachaapaikoon C."/>
            <person name="Sutheeworapong S."/>
            <person name="Jenjaroenpun P."/>
            <person name="Wongsurawat T."/>
            <person name="Nookeaw I."/>
            <person name="Cheawchanlertfa P."/>
            <person name="Kosugi A."/>
            <person name="Cheevadhanarak S."/>
            <person name="Ratanakhanokchai K."/>
        </authorList>
    </citation>
    <scope>NUCLEOTIDE SEQUENCE [LARGE SCALE GENOMIC DNA]</scope>
    <source>
        <strain evidence="2 3">CT4</strain>
    </source>
</reference>
<keyword evidence="1" id="KW-0812">Transmembrane</keyword>
<evidence type="ECO:0000313" key="3">
    <source>
        <dbReference type="Proteomes" id="UP000286268"/>
    </source>
</evidence>
<dbReference type="RefSeq" id="WP_128212839.1">
    <property type="nucleotide sequence ID" value="NZ_CP025746.1"/>
</dbReference>
<dbReference type="InterPro" id="IPR012902">
    <property type="entry name" value="N_methyl_site"/>
</dbReference>
<dbReference type="Pfam" id="PF07963">
    <property type="entry name" value="N_methyl"/>
    <property type="match status" value="1"/>
</dbReference>
<gene>
    <name evidence="2" type="ORF">C1I91_10500</name>
</gene>
<dbReference type="EMBL" id="CP025746">
    <property type="protein sequence ID" value="QAA32049.1"/>
    <property type="molecule type" value="Genomic_DNA"/>
</dbReference>
<feature type="transmembrane region" description="Helical" evidence="1">
    <location>
        <begin position="29"/>
        <end position="47"/>
    </location>
</feature>
<evidence type="ECO:0000256" key="1">
    <source>
        <dbReference type="SAM" id="Phobius"/>
    </source>
</evidence>
<accession>A0A3R5U8R5</accession>
<evidence type="ECO:0000313" key="2">
    <source>
        <dbReference type="EMBL" id="QAA32049.1"/>
    </source>
</evidence>
<dbReference type="Proteomes" id="UP000286268">
    <property type="component" value="Chromosome"/>
</dbReference>